<dbReference type="GO" id="GO:0000122">
    <property type="term" value="P:negative regulation of transcription by RNA polymerase II"/>
    <property type="evidence" value="ECO:0007669"/>
    <property type="project" value="TreeGrafter"/>
</dbReference>
<dbReference type="PRINTS" id="PR01217">
    <property type="entry name" value="PRICHEXTENSN"/>
</dbReference>
<gene>
    <name evidence="3" type="primary">LOC117362283</name>
</gene>
<reference evidence="3" key="1">
    <citation type="submission" date="2025-08" db="UniProtKB">
        <authorList>
            <consortium name="RefSeq"/>
        </authorList>
    </citation>
    <scope>IDENTIFICATION</scope>
</reference>
<evidence type="ECO:0000313" key="2">
    <source>
        <dbReference type="Proteomes" id="UP000515159"/>
    </source>
</evidence>
<proteinExistence type="predicted"/>
<evidence type="ECO:0000256" key="1">
    <source>
        <dbReference type="SAM" id="MobiDB-lite"/>
    </source>
</evidence>
<dbReference type="InterPro" id="IPR027417">
    <property type="entry name" value="P-loop_NTPase"/>
</dbReference>
<name>A0A6P8R865_GEOSA</name>
<dbReference type="InterPro" id="IPR026302">
    <property type="entry name" value="NEDD4-bd_p2"/>
</dbReference>
<dbReference type="RefSeq" id="XP_033804355.1">
    <property type="nucleotide sequence ID" value="XM_033948464.1"/>
</dbReference>
<dbReference type="SUPFAM" id="SSF52540">
    <property type="entry name" value="P-loop containing nucleoside triphosphate hydrolases"/>
    <property type="match status" value="1"/>
</dbReference>
<dbReference type="PANTHER" id="PTHR13308:SF23">
    <property type="entry name" value="NEDD4-BINDING PROTEIN 2-LIKE 2"/>
    <property type="match status" value="1"/>
</dbReference>
<dbReference type="Gene3D" id="3.40.50.300">
    <property type="entry name" value="P-loop containing nucleotide triphosphate hydrolases"/>
    <property type="match status" value="1"/>
</dbReference>
<dbReference type="AlphaFoldDB" id="A0A6P8R865"/>
<dbReference type="PANTHER" id="PTHR13308">
    <property type="entry name" value="NEDD4-BINDING PROTEIN 2-LIKE 1"/>
    <property type="match status" value="1"/>
</dbReference>
<feature type="region of interest" description="Disordered" evidence="1">
    <location>
        <begin position="335"/>
        <end position="519"/>
    </location>
</feature>
<dbReference type="GeneID" id="117362283"/>
<evidence type="ECO:0000313" key="3">
    <source>
        <dbReference type="RefSeq" id="XP_033804355.1"/>
    </source>
</evidence>
<dbReference type="Proteomes" id="UP000515159">
    <property type="component" value="Chromosome 6"/>
</dbReference>
<dbReference type="GO" id="GO:0003714">
    <property type="term" value="F:transcription corepressor activity"/>
    <property type="evidence" value="ECO:0007669"/>
    <property type="project" value="TreeGrafter"/>
</dbReference>
<dbReference type="FunCoup" id="A0A6P8R865">
    <property type="interactions" value="1354"/>
</dbReference>
<protein>
    <submittedName>
        <fullName evidence="3">Formin-like protein 20 isoform X1</fullName>
    </submittedName>
</protein>
<sequence length="797" mass="88619">MEMLHIGNRKNSWKSEDQSLDPWVQSSTEPWAKKLKSSEEFYSDFGLSNNFEVPDERTEIKQNKWTSLTSCNDKRNNKIQESRNDDKSVLKTIQESDGRIDSLSTESTDPKIMTTADIPVEDTREELCVSDTGSAEVVVESNGDTSQREDKVGQFGTSRAFIGPLCKPNENSKSSCNRNNSKLGKDGEKAIVLHAGRTQKVETSQKVEVSNKPCEPCNKNEIDDELSQFYKELQQINEDGDLVETVEGSEQNMTTNLREPVQQALSAEGKSKKMGINSQEIQSGIQYFDQPYLTNAPSAWRNEYQSNEQTEATVWNSNFNLLPPLKFEWEQTQSFAVPQGPPPPPPYFSLDFNLQRHSVPPPPPSTFAPPPPLSIFTPPPPPSTFPPPPPPPSTFATPPPPPPPPSTFATPPPPPPPPPPSTFVTPPPPPPPPSTFAAPPPPPSTFALPPPPPPPSTFAPPPPPPPLSTFAPPPPSTFAPPPSTFAPPPPPPPPPSTFAPPPPPPSTFAPPTDIFYSQNDGPYHKSHDGYRGNNYISTWNCAQPAESSSCDDQSGRYSIQASEFGHQDQPHGNMSNGFSETKDRHCEDTLAYEPKEPNSLTCEQYPSLPREDKLWHLNKLLILLRGVPGSGKTTLAHVLLDENPDGVVLSTDDYFDQEDGYTYDVNLLGDAHEWNQNRAKEAMDEGISPIIIDNTNTQRWEMKPYVEMAIEKDYRVQFHEPDTWWKLDAVELEKKNKHGVPREKITQMLDRYDHYVSITNVLNSVEPPHKSAQRPPAQQRWGGTVDCWDPVTVSDHE</sequence>
<feature type="compositionally biased region" description="Pro residues" evidence="1">
    <location>
        <begin position="359"/>
        <end position="508"/>
    </location>
</feature>
<organism evidence="2 3">
    <name type="scientific">Geotrypetes seraphini</name>
    <name type="common">Gaboon caecilian</name>
    <name type="synonym">Caecilia seraphini</name>
    <dbReference type="NCBI Taxonomy" id="260995"/>
    <lineage>
        <taxon>Eukaryota</taxon>
        <taxon>Metazoa</taxon>
        <taxon>Chordata</taxon>
        <taxon>Craniata</taxon>
        <taxon>Vertebrata</taxon>
        <taxon>Euteleostomi</taxon>
        <taxon>Amphibia</taxon>
        <taxon>Gymnophiona</taxon>
        <taxon>Geotrypetes</taxon>
    </lineage>
</organism>
<feature type="region of interest" description="Disordered" evidence="1">
    <location>
        <begin position="1"/>
        <end position="27"/>
    </location>
</feature>
<dbReference type="InParanoid" id="A0A6P8R865"/>
<dbReference type="Pfam" id="PF13671">
    <property type="entry name" value="AAA_33"/>
    <property type="match status" value="1"/>
</dbReference>
<dbReference type="KEGG" id="gsh:117362283"/>
<accession>A0A6P8R865</accession>
<keyword evidence="2" id="KW-1185">Reference proteome</keyword>
<dbReference type="GO" id="GO:0005634">
    <property type="term" value="C:nucleus"/>
    <property type="evidence" value="ECO:0007669"/>
    <property type="project" value="TreeGrafter"/>
</dbReference>
<dbReference type="OrthoDB" id="3231855at2759"/>